<dbReference type="OMA" id="EGRCEMH"/>
<dbReference type="Gene3D" id="3.30.200.20">
    <property type="entry name" value="Phosphorylase Kinase, domain 1"/>
    <property type="match status" value="1"/>
</dbReference>
<keyword evidence="7" id="KW-0808">Transferase</keyword>
<dbReference type="GO" id="GO:0005886">
    <property type="term" value="C:plasma membrane"/>
    <property type="evidence" value="ECO:0007669"/>
    <property type="project" value="UniProtKB-SubCell"/>
</dbReference>
<proteinExistence type="predicted"/>
<dbReference type="InterPro" id="IPR008271">
    <property type="entry name" value="Ser/Thr_kinase_AS"/>
</dbReference>
<keyword evidence="10" id="KW-0677">Repeat</keyword>
<keyword evidence="9" id="KW-0732">Signal</keyword>
<evidence type="ECO:0000256" key="8">
    <source>
        <dbReference type="ARBA" id="ARBA00022692"/>
    </source>
</evidence>
<dbReference type="EC" id="2.7.11.1" evidence="2"/>
<keyword evidence="14" id="KW-1133">Transmembrane helix</keyword>
<evidence type="ECO:0000256" key="12">
    <source>
        <dbReference type="ARBA" id="ARBA00022777"/>
    </source>
</evidence>
<dbReference type="PANTHER" id="PTHR48055">
    <property type="entry name" value="LEUCINE-RICH REPEAT RECEPTOR PROTEIN KINASE EMS1"/>
    <property type="match status" value="1"/>
</dbReference>
<dbReference type="InterPro" id="IPR000719">
    <property type="entry name" value="Prot_kinase_dom"/>
</dbReference>
<evidence type="ECO:0000256" key="3">
    <source>
        <dbReference type="ARBA" id="ARBA00022475"/>
    </source>
</evidence>
<keyword evidence="22" id="KW-1185">Reference proteome</keyword>
<dbReference type="FunFam" id="1.10.510.10:FF:000358">
    <property type="entry name" value="Putative leucine-rich repeat receptor-like serine/threonine-protein kinase"/>
    <property type="match status" value="1"/>
</dbReference>
<dbReference type="Pfam" id="PF07714">
    <property type="entry name" value="PK_Tyr_Ser-Thr"/>
    <property type="match status" value="1"/>
</dbReference>
<sequence>MEDQDLPTLVPEGRCEMHVVVLGCSPPWQETHVIAIKSLNLLEEEGQKSFKTECKVLGRIRQRNLIRVISACSYLNFKALILLFASNGSLEKYLYPDSVKEEDVCRLGLSECLNIVIDVAHGMEYLHYDYPVQVVHCDLKPSNVLLDASMATLVTDFGLSRLASSTNSMDSLSTTFSLRGYIGYIALEYGLGGRVSIKGDVYSYGIFLLEMVTRKRPTDAMFVVALNMQNWVRSAYPDRLMDIVDNKLLRNVNLLEQNRCLVSFIHVGLLCKNESPQERPTMRDVGRMLESLKNILMGSVESTSTLTTTISNLVRNTNTGAVEGMSDSQSSTF</sequence>
<protein>
    <recommendedName>
        <fullName evidence="2">non-specific serine/threonine protein kinase</fullName>
        <ecNumber evidence="2">2.7.11.1</ecNumber>
    </recommendedName>
</protein>
<comment type="caution">
    <text evidence="21">The sequence shown here is derived from an EMBL/GenBank/DDBJ whole genome shotgun (WGS) entry which is preliminary data.</text>
</comment>
<evidence type="ECO:0000313" key="22">
    <source>
        <dbReference type="Proteomes" id="UP000824469"/>
    </source>
</evidence>
<keyword evidence="15" id="KW-0472">Membrane</keyword>
<dbReference type="GO" id="GO:0005524">
    <property type="term" value="F:ATP binding"/>
    <property type="evidence" value="ECO:0007669"/>
    <property type="project" value="UniProtKB-KW"/>
</dbReference>
<evidence type="ECO:0000256" key="17">
    <source>
        <dbReference type="ARBA" id="ARBA00023180"/>
    </source>
</evidence>
<dbReference type="InterPro" id="IPR011009">
    <property type="entry name" value="Kinase-like_dom_sf"/>
</dbReference>
<feature type="domain" description="Protein kinase" evidence="20">
    <location>
        <begin position="1"/>
        <end position="292"/>
    </location>
</feature>
<evidence type="ECO:0000256" key="19">
    <source>
        <dbReference type="ARBA" id="ARBA00048679"/>
    </source>
</evidence>
<comment type="catalytic activity">
    <reaction evidence="18">
        <text>L-threonyl-[protein] + ATP = O-phospho-L-threonyl-[protein] + ADP + H(+)</text>
        <dbReference type="Rhea" id="RHEA:46608"/>
        <dbReference type="Rhea" id="RHEA-COMP:11060"/>
        <dbReference type="Rhea" id="RHEA-COMP:11605"/>
        <dbReference type="ChEBI" id="CHEBI:15378"/>
        <dbReference type="ChEBI" id="CHEBI:30013"/>
        <dbReference type="ChEBI" id="CHEBI:30616"/>
        <dbReference type="ChEBI" id="CHEBI:61977"/>
        <dbReference type="ChEBI" id="CHEBI:456216"/>
        <dbReference type="EC" id="2.7.11.1"/>
    </reaction>
</comment>
<accession>A0AA38BQ28</accession>
<keyword evidence="3" id="KW-1003">Cell membrane</keyword>
<keyword evidence="5" id="KW-0597">Phosphoprotein</keyword>
<evidence type="ECO:0000256" key="4">
    <source>
        <dbReference type="ARBA" id="ARBA00022527"/>
    </source>
</evidence>
<evidence type="ECO:0000256" key="13">
    <source>
        <dbReference type="ARBA" id="ARBA00022840"/>
    </source>
</evidence>
<dbReference type="InterPro" id="IPR051564">
    <property type="entry name" value="LRR_receptor-like_kinase"/>
</dbReference>
<evidence type="ECO:0000256" key="9">
    <source>
        <dbReference type="ARBA" id="ARBA00022729"/>
    </source>
</evidence>
<dbReference type="Gene3D" id="1.10.510.10">
    <property type="entry name" value="Transferase(Phosphotransferase) domain 1"/>
    <property type="match status" value="1"/>
</dbReference>
<evidence type="ECO:0000256" key="6">
    <source>
        <dbReference type="ARBA" id="ARBA00022614"/>
    </source>
</evidence>
<evidence type="ECO:0000256" key="2">
    <source>
        <dbReference type="ARBA" id="ARBA00012513"/>
    </source>
</evidence>
<dbReference type="SUPFAM" id="SSF56112">
    <property type="entry name" value="Protein kinase-like (PK-like)"/>
    <property type="match status" value="1"/>
</dbReference>
<evidence type="ECO:0000259" key="20">
    <source>
        <dbReference type="PROSITE" id="PS50011"/>
    </source>
</evidence>
<keyword evidence="16" id="KW-0675">Receptor</keyword>
<evidence type="ECO:0000256" key="11">
    <source>
        <dbReference type="ARBA" id="ARBA00022741"/>
    </source>
</evidence>
<evidence type="ECO:0000256" key="7">
    <source>
        <dbReference type="ARBA" id="ARBA00022679"/>
    </source>
</evidence>
<dbReference type="PANTHER" id="PTHR48055:SF57">
    <property type="entry name" value="PROTEIN KINASE DOMAIN-CONTAINING PROTEIN"/>
    <property type="match status" value="1"/>
</dbReference>
<dbReference type="SMART" id="SM00220">
    <property type="entry name" value="S_TKc"/>
    <property type="match status" value="1"/>
</dbReference>
<keyword evidence="17" id="KW-0325">Glycoprotein</keyword>
<dbReference type="EMBL" id="JAHRHJ020003813">
    <property type="protein sequence ID" value="KAH9288660.1"/>
    <property type="molecule type" value="Genomic_DNA"/>
</dbReference>
<reference evidence="21 22" key="1">
    <citation type="journal article" date="2021" name="Nat. Plants">
        <title>The Taxus genome provides insights into paclitaxel biosynthesis.</title>
        <authorList>
            <person name="Xiong X."/>
            <person name="Gou J."/>
            <person name="Liao Q."/>
            <person name="Li Y."/>
            <person name="Zhou Q."/>
            <person name="Bi G."/>
            <person name="Li C."/>
            <person name="Du R."/>
            <person name="Wang X."/>
            <person name="Sun T."/>
            <person name="Guo L."/>
            <person name="Liang H."/>
            <person name="Lu P."/>
            <person name="Wu Y."/>
            <person name="Zhang Z."/>
            <person name="Ro D.K."/>
            <person name="Shang Y."/>
            <person name="Huang S."/>
            <person name="Yan J."/>
        </authorList>
    </citation>
    <scope>NUCLEOTIDE SEQUENCE [LARGE SCALE GENOMIC DNA]</scope>
    <source>
        <strain evidence="21">Ta-2019</strain>
    </source>
</reference>
<comment type="catalytic activity">
    <reaction evidence="19">
        <text>L-seryl-[protein] + ATP = O-phospho-L-seryl-[protein] + ADP + H(+)</text>
        <dbReference type="Rhea" id="RHEA:17989"/>
        <dbReference type="Rhea" id="RHEA-COMP:9863"/>
        <dbReference type="Rhea" id="RHEA-COMP:11604"/>
        <dbReference type="ChEBI" id="CHEBI:15378"/>
        <dbReference type="ChEBI" id="CHEBI:29999"/>
        <dbReference type="ChEBI" id="CHEBI:30616"/>
        <dbReference type="ChEBI" id="CHEBI:83421"/>
        <dbReference type="ChEBI" id="CHEBI:456216"/>
        <dbReference type="EC" id="2.7.11.1"/>
    </reaction>
</comment>
<keyword evidence="11" id="KW-0547">Nucleotide-binding</keyword>
<evidence type="ECO:0000256" key="1">
    <source>
        <dbReference type="ARBA" id="ARBA00004162"/>
    </source>
</evidence>
<dbReference type="GO" id="GO:0004674">
    <property type="term" value="F:protein serine/threonine kinase activity"/>
    <property type="evidence" value="ECO:0007669"/>
    <property type="project" value="UniProtKB-KW"/>
</dbReference>
<dbReference type="PROSITE" id="PS00108">
    <property type="entry name" value="PROTEIN_KINASE_ST"/>
    <property type="match status" value="1"/>
</dbReference>
<dbReference type="PROSITE" id="PS50011">
    <property type="entry name" value="PROTEIN_KINASE_DOM"/>
    <property type="match status" value="1"/>
</dbReference>
<keyword evidence="4" id="KW-0723">Serine/threonine-protein kinase</keyword>
<gene>
    <name evidence="21" type="ORF">KI387_032777</name>
</gene>
<evidence type="ECO:0000313" key="21">
    <source>
        <dbReference type="EMBL" id="KAH9288660.1"/>
    </source>
</evidence>
<evidence type="ECO:0000256" key="10">
    <source>
        <dbReference type="ARBA" id="ARBA00022737"/>
    </source>
</evidence>
<keyword evidence="12" id="KW-0418">Kinase</keyword>
<organism evidence="21 22">
    <name type="scientific">Taxus chinensis</name>
    <name type="common">Chinese yew</name>
    <name type="synonym">Taxus wallichiana var. chinensis</name>
    <dbReference type="NCBI Taxonomy" id="29808"/>
    <lineage>
        <taxon>Eukaryota</taxon>
        <taxon>Viridiplantae</taxon>
        <taxon>Streptophyta</taxon>
        <taxon>Embryophyta</taxon>
        <taxon>Tracheophyta</taxon>
        <taxon>Spermatophyta</taxon>
        <taxon>Pinopsida</taxon>
        <taxon>Pinidae</taxon>
        <taxon>Conifers II</taxon>
        <taxon>Cupressales</taxon>
        <taxon>Taxaceae</taxon>
        <taxon>Taxus</taxon>
    </lineage>
</organism>
<keyword evidence="8" id="KW-0812">Transmembrane</keyword>
<keyword evidence="6" id="KW-0433">Leucine-rich repeat</keyword>
<evidence type="ECO:0000256" key="15">
    <source>
        <dbReference type="ARBA" id="ARBA00023136"/>
    </source>
</evidence>
<comment type="subcellular location">
    <subcellularLocation>
        <location evidence="1">Cell membrane</location>
        <topology evidence="1">Single-pass membrane protein</topology>
    </subcellularLocation>
</comment>
<evidence type="ECO:0000256" key="5">
    <source>
        <dbReference type="ARBA" id="ARBA00022553"/>
    </source>
</evidence>
<dbReference type="Proteomes" id="UP000824469">
    <property type="component" value="Unassembled WGS sequence"/>
</dbReference>
<dbReference type="AlphaFoldDB" id="A0AA38BQ28"/>
<name>A0AA38BQ28_TAXCH</name>
<evidence type="ECO:0000256" key="14">
    <source>
        <dbReference type="ARBA" id="ARBA00022989"/>
    </source>
</evidence>
<evidence type="ECO:0000256" key="16">
    <source>
        <dbReference type="ARBA" id="ARBA00023170"/>
    </source>
</evidence>
<dbReference type="InterPro" id="IPR001245">
    <property type="entry name" value="Ser-Thr/Tyr_kinase_cat_dom"/>
</dbReference>
<keyword evidence="13" id="KW-0067">ATP-binding</keyword>
<evidence type="ECO:0000256" key="18">
    <source>
        <dbReference type="ARBA" id="ARBA00047899"/>
    </source>
</evidence>